<organism evidence="1 2">
    <name type="scientific">Ramazzottius varieornatus</name>
    <name type="common">Water bear</name>
    <name type="synonym">Tardigrade</name>
    <dbReference type="NCBI Taxonomy" id="947166"/>
    <lineage>
        <taxon>Eukaryota</taxon>
        <taxon>Metazoa</taxon>
        <taxon>Ecdysozoa</taxon>
        <taxon>Tardigrada</taxon>
        <taxon>Eutardigrada</taxon>
        <taxon>Parachela</taxon>
        <taxon>Hypsibioidea</taxon>
        <taxon>Ramazzottiidae</taxon>
        <taxon>Ramazzottius</taxon>
    </lineage>
</organism>
<comment type="caution">
    <text evidence="1">The sequence shown here is derived from an EMBL/GenBank/DDBJ whole genome shotgun (WGS) entry which is preliminary data.</text>
</comment>
<dbReference type="InterPro" id="IPR038680">
    <property type="entry name" value="PAW_sf"/>
</dbReference>
<accession>A0A1D1VR08</accession>
<dbReference type="AlphaFoldDB" id="A0A1D1VR08"/>
<reference evidence="1 2" key="1">
    <citation type="journal article" date="2016" name="Nat. Commun.">
        <title>Extremotolerant tardigrade genome and improved radiotolerance of human cultured cells by tardigrade-unique protein.</title>
        <authorList>
            <person name="Hashimoto T."/>
            <person name="Horikawa D.D."/>
            <person name="Saito Y."/>
            <person name="Kuwahara H."/>
            <person name="Kozuka-Hata H."/>
            <person name="Shin-I T."/>
            <person name="Minakuchi Y."/>
            <person name="Ohishi K."/>
            <person name="Motoyama A."/>
            <person name="Aizu T."/>
            <person name="Enomoto A."/>
            <person name="Kondo K."/>
            <person name="Tanaka S."/>
            <person name="Hara Y."/>
            <person name="Koshikawa S."/>
            <person name="Sagara H."/>
            <person name="Miura T."/>
            <person name="Yokobori S."/>
            <person name="Miyagawa K."/>
            <person name="Suzuki Y."/>
            <person name="Kubo T."/>
            <person name="Oyama M."/>
            <person name="Kohara Y."/>
            <person name="Fujiyama A."/>
            <person name="Arakawa K."/>
            <person name="Katayama T."/>
            <person name="Toyoda A."/>
            <person name="Kunieda T."/>
        </authorList>
    </citation>
    <scope>NUCLEOTIDE SEQUENCE [LARGE SCALE GENOMIC DNA]</scope>
    <source>
        <strain evidence="1 2">YOKOZUNA-1</strain>
    </source>
</reference>
<evidence type="ECO:0000313" key="2">
    <source>
        <dbReference type="Proteomes" id="UP000186922"/>
    </source>
</evidence>
<proteinExistence type="predicted"/>
<dbReference type="EMBL" id="BDGG01000008">
    <property type="protein sequence ID" value="GAV02623.1"/>
    <property type="molecule type" value="Genomic_DNA"/>
</dbReference>
<keyword evidence="2" id="KW-1185">Reference proteome</keyword>
<dbReference type="Proteomes" id="UP000186922">
    <property type="component" value="Unassembled WGS sequence"/>
</dbReference>
<sequence>MGFWSTYRFNHQPRGKKVKEISLRLPSTTFRDGKVRVLARTDYTVLLDTRQQDFRPQGWDGFIFRVELSGMDGRLEYNNAYQNAHLPTMHEISARCTLIYMEQGLSCGHLD</sequence>
<gene>
    <name evidence="1" type="primary">RvY_13164</name>
    <name evidence="1" type="synonym">RvY_13164.1</name>
    <name evidence="1" type="ORF">RvY_13164-1</name>
</gene>
<evidence type="ECO:0000313" key="1">
    <source>
        <dbReference type="EMBL" id="GAV02623.1"/>
    </source>
</evidence>
<protein>
    <submittedName>
        <fullName evidence="1">Uncharacterized protein</fullName>
    </submittedName>
</protein>
<name>A0A1D1VR08_RAMVA</name>
<dbReference type="Gene3D" id="2.60.120.1020">
    <property type="entry name" value="Peptide N glycanase, PAW domain"/>
    <property type="match status" value="1"/>
</dbReference>